<dbReference type="InterPro" id="IPR011333">
    <property type="entry name" value="SKP1/BTB/POZ_sf"/>
</dbReference>
<dbReference type="PROSITE" id="PS50097">
    <property type="entry name" value="BTB"/>
    <property type="match status" value="1"/>
</dbReference>
<accession>A0A1E7FQF3</accession>
<reference evidence="4 5" key="1">
    <citation type="submission" date="2016-09" db="EMBL/GenBank/DDBJ databases">
        <title>Extensive genetic diversity and differential bi-allelic expression allows diatom success in the polar Southern Ocean.</title>
        <authorList>
            <consortium name="DOE Joint Genome Institute"/>
            <person name="Mock T."/>
            <person name="Otillar R.P."/>
            <person name="Strauss J."/>
            <person name="Dupont C."/>
            <person name="Frickenhaus S."/>
            <person name="Maumus F."/>
            <person name="Mcmullan M."/>
            <person name="Sanges R."/>
            <person name="Schmutz J."/>
            <person name="Toseland A."/>
            <person name="Valas R."/>
            <person name="Veluchamy A."/>
            <person name="Ward B.J."/>
            <person name="Allen A."/>
            <person name="Barry K."/>
            <person name="Falciatore A."/>
            <person name="Ferrante M."/>
            <person name="Fortunato A.E."/>
            <person name="Gloeckner G."/>
            <person name="Gruber A."/>
            <person name="Hipkin R."/>
            <person name="Janech M."/>
            <person name="Kroth P."/>
            <person name="Leese F."/>
            <person name="Lindquist E."/>
            <person name="Lyon B.R."/>
            <person name="Martin J."/>
            <person name="Mayer C."/>
            <person name="Parker M."/>
            <person name="Quesneville H."/>
            <person name="Raymond J."/>
            <person name="Uhlig C."/>
            <person name="Valentin K.U."/>
            <person name="Worden A.Z."/>
            <person name="Armbrust E.V."/>
            <person name="Bowler C."/>
            <person name="Green B."/>
            <person name="Moulton V."/>
            <person name="Van Oosterhout C."/>
            <person name="Grigoriev I."/>
        </authorList>
    </citation>
    <scope>NUCLEOTIDE SEQUENCE [LARGE SCALE GENOMIC DNA]</scope>
    <source>
        <strain evidence="4 5">CCMP1102</strain>
    </source>
</reference>
<dbReference type="InParanoid" id="A0A1E7FQF3"/>
<dbReference type="CDD" id="cd18186">
    <property type="entry name" value="BTB_POZ_ZBTB_KLHL-like"/>
    <property type="match status" value="1"/>
</dbReference>
<evidence type="ECO:0000259" key="3">
    <source>
        <dbReference type="PROSITE" id="PS50800"/>
    </source>
</evidence>
<dbReference type="Gene3D" id="2.60.210.10">
    <property type="entry name" value="Apoptosis, Tumor Necrosis Factor Receptor Associated Protein 2, Chain A"/>
    <property type="match status" value="1"/>
</dbReference>
<feature type="domain" description="SAP" evidence="3">
    <location>
        <begin position="375"/>
        <end position="409"/>
    </location>
</feature>
<evidence type="ECO:0000259" key="2">
    <source>
        <dbReference type="PROSITE" id="PS50144"/>
    </source>
</evidence>
<evidence type="ECO:0000313" key="4">
    <source>
        <dbReference type="EMBL" id="OEU20335.1"/>
    </source>
</evidence>
<dbReference type="SUPFAM" id="SSF54695">
    <property type="entry name" value="POZ domain"/>
    <property type="match status" value="1"/>
</dbReference>
<evidence type="ECO:0000259" key="1">
    <source>
        <dbReference type="PROSITE" id="PS50097"/>
    </source>
</evidence>
<dbReference type="KEGG" id="fcy:FRACYDRAFT_236409"/>
<evidence type="ECO:0008006" key="6">
    <source>
        <dbReference type="Google" id="ProtNLM"/>
    </source>
</evidence>
<sequence length="487" mass="54839">MKVVGSTSCGKLPKVFSGNKEAIQFHIHDFANRNQKRGKCICTDNIRVQGYLWSLVIYPRGHSESKTDAEYVSFYLRCEVENSISNPVVAMTDIRTKTKSTTLGKISYSKGSYRGWHNFSKRQDIIQNDCTQEGTLTVTVELEIATEKNAVWFPRQLTCDNYDQLYRSVETTSDVTFVVGNVGKEFMAHKCILALRARELYELVIVEEELSNNNNDDDDDEGRSSGIFIVLPDIDEKVFKLFLEFLYTGKEPELDKNDEDDGEIVKLILDAANRFSCTYLKLYIESVIVEEFLVPSNAAALLLLADSYSCALLKEASMTMFVIDPLAVMESKDDWTKLKESNDLLEELLVYTNNPGGRKIYSSVVENGDGTLDDVDDFDVTSLRERLEKANIDVDGSRQILVERWKRYLRHTDAGGQYSLGTGGNTSNRGRTPATGWRRILRARTAQPVGISDPLPVGDSAPAPGMGGLWRLLPSFRMDEILELLVF</sequence>
<dbReference type="InterPro" id="IPR000210">
    <property type="entry name" value="BTB/POZ_dom"/>
</dbReference>
<dbReference type="PANTHER" id="PTHR26379:SF187">
    <property type="entry name" value="OS07G0655300 PROTEIN"/>
    <property type="match status" value="1"/>
</dbReference>
<dbReference type="Proteomes" id="UP000095751">
    <property type="component" value="Unassembled WGS sequence"/>
</dbReference>
<dbReference type="Pfam" id="PF00651">
    <property type="entry name" value="BTB"/>
    <property type="match status" value="1"/>
</dbReference>
<dbReference type="Gene3D" id="3.30.710.10">
    <property type="entry name" value="Potassium Channel Kv1.1, Chain A"/>
    <property type="match status" value="1"/>
</dbReference>
<dbReference type="EMBL" id="KV784355">
    <property type="protein sequence ID" value="OEU20335.1"/>
    <property type="molecule type" value="Genomic_DNA"/>
</dbReference>
<dbReference type="CDD" id="cd00121">
    <property type="entry name" value="MATH"/>
    <property type="match status" value="1"/>
</dbReference>
<dbReference type="PROSITE" id="PS50144">
    <property type="entry name" value="MATH"/>
    <property type="match status" value="1"/>
</dbReference>
<proteinExistence type="predicted"/>
<organism evidence="4 5">
    <name type="scientific">Fragilariopsis cylindrus CCMP1102</name>
    <dbReference type="NCBI Taxonomy" id="635003"/>
    <lineage>
        <taxon>Eukaryota</taxon>
        <taxon>Sar</taxon>
        <taxon>Stramenopiles</taxon>
        <taxon>Ochrophyta</taxon>
        <taxon>Bacillariophyta</taxon>
        <taxon>Bacillariophyceae</taxon>
        <taxon>Bacillariophycidae</taxon>
        <taxon>Bacillariales</taxon>
        <taxon>Bacillariaceae</taxon>
        <taxon>Fragilariopsis</taxon>
    </lineage>
</organism>
<protein>
    <recommendedName>
        <fullName evidence="6">POZ domain-containing protein</fullName>
    </recommendedName>
</protein>
<dbReference type="InterPro" id="IPR002083">
    <property type="entry name" value="MATH/TRAF_dom"/>
</dbReference>
<dbReference type="SUPFAM" id="SSF49599">
    <property type="entry name" value="TRAF domain-like"/>
    <property type="match status" value="1"/>
</dbReference>
<dbReference type="AlphaFoldDB" id="A0A1E7FQF3"/>
<dbReference type="Pfam" id="PF22486">
    <property type="entry name" value="MATH_2"/>
    <property type="match status" value="1"/>
</dbReference>
<dbReference type="InterPro" id="IPR045005">
    <property type="entry name" value="BPM1-6"/>
</dbReference>
<dbReference type="GO" id="GO:0016567">
    <property type="term" value="P:protein ubiquitination"/>
    <property type="evidence" value="ECO:0007669"/>
    <property type="project" value="InterPro"/>
</dbReference>
<feature type="domain" description="BTB" evidence="1">
    <location>
        <begin position="173"/>
        <end position="250"/>
    </location>
</feature>
<dbReference type="PANTHER" id="PTHR26379">
    <property type="entry name" value="BTB/POZ AND MATH DOMAIN-CONTAINING PROTEIN 1"/>
    <property type="match status" value="1"/>
</dbReference>
<keyword evidence="5" id="KW-1185">Reference proteome</keyword>
<dbReference type="Gene3D" id="1.25.40.420">
    <property type="match status" value="1"/>
</dbReference>
<gene>
    <name evidence="4" type="ORF">FRACYDRAFT_236409</name>
</gene>
<dbReference type="SMART" id="SM00225">
    <property type="entry name" value="BTB"/>
    <property type="match status" value="1"/>
</dbReference>
<evidence type="ECO:0000313" key="5">
    <source>
        <dbReference type="Proteomes" id="UP000095751"/>
    </source>
</evidence>
<name>A0A1E7FQF3_9STRA</name>
<dbReference type="InterPro" id="IPR003034">
    <property type="entry name" value="SAP_dom"/>
</dbReference>
<dbReference type="InterPro" id="IPR008974">
    <property type="entry name" value="TRAF-like"/>
</dbReference>
<dbReference type="OrthoDB" id="681301at2759"/>
<dbReference type="PROSITE" id="PS50800">
    <property type="entry name" value="SAP"/>
    <property type="match status" value="1"/>
</dbReference>
<feature type="domain" description="MATH" evidence="2">
    <location>
        <begin position="20"/>
        <end position="142"/>
    </location>
</feature>